<comment type="caution">
    <text evidence="1">The sequence shown here is derived from an EMBL/GenBank/DDBJ whole genome shotgun (WGS) entry which is preliminary data.</text>
</comment>
<proteinExistence type="predicted"/>
<sequence>MPSTPSTRIADASAGISTINGTVMALAFQTANPFPQTNTYCVRTLTNRQTWIQCATDCFPSTDADQQKGIGMFFTFDGSNGNCYCNKPGAATCNLSVVVFSKTCLRSFSCTDWWQLMDETGKTPRGVELGDCVKQTANYGTSMAVYDASGRNCYPKFFKPQNGATTSKIWSGYSTTCPY</sequence>
<name>A0A1Y2CAW0_9FUNG</name>
<dbReference type="AlphaFoldDB" id="A0A1Y2CAW0"/>
<keyword evidence="2" id="KW-1185">Reference proteome</keyword>
<protein>
    <submittedName>
        <fullName evidence="1">Uncharacterized protein</fullName>
    </submittedName>
</protein>
<gene>
    <name evidence="1" type="ORF">BCR33DRAFT_717177</name>
</gene>
<dbReference type="Proteomes" id="UP000193642">
    <property type="component" value="Unassembled WGS sequence"/>
</dbReference>
<feature type="non-terminal residue" evidence="1">
    <location>
        <position position="179"/>
    </location>
</feature>
<evidence type="ECO:0000313" key="1">
    <source>
        <dbReference type="EMBL" id="ORY44076.1"/>
    </source>
</evidence>
<organism evidence="1 2">
    <name type="scientific">Rhizoclosmatium globosum</name>
    <dbReference type="NCBI Taxonomy" id="329046"/>
    <lineage>
        <taxon>Eukaryota</taxon>
        <taxon>Fungi</taxon>
        <taxon>Fungi incertae sedis</taxon>
        <taxon>Chytridiomycota</taxon>
        <taxon>Chytridiomycota incertae sedis</taxon>
        <taxon>Chytridiomycetes</taxon>
        <taxon>Chytridiales</taxon>
        <taxon>Chytriomycetaceae</taxon>
        <taxon>Rhizoclosmatium</taxon>
    </lineage>
</organism>
<accession>A0A1Y2CAW0</accession>
<reference evidence="1 2" key="1">
    <citation type="submission" date="2016-07" db="EMBL/GenBank/DDBJ databases">
        <title>Pervasive Adenine N6-methylation of Active Genes in Fungi.</title>
        <authorList>
            <consortium name="DOE Joint Genome Institute"/>
            <person name="Mondo S.J."/>
            <person name="Dannebaum R.O."/>
            <person name="Kuo R.C."/>
            <person name="Labutti K."/>
            <person name="Haridas S."/>
            <person name="Kuo A."/>
            <person name="Salamov A."/>
            <person name="Ahrendt S.R."/>
            <person name="Lipzen A."/>
            <person name="Sullivan W."/>
            <person name="Andreopoulos W.B."/>
            <person name="Clum A."/>
            <person name="Lindquist E."/>
            <person name="Daum C."/>
            <person name="Ramamoorthy G.K."/>
            <person name="Gryganskyi A."/>
            <person name="Culley D."/>
            <person name="Magnuson J.K."/>
            <person name="James T.Y."/>
            <person name="O'Malley M.A."/>
            <person name="Stajich J.E."/>
            <person name="Spatafora J.W."/>
            <person name="Visel A."/>
            <person name="Grigoriev I.V."/>
        </authorList>
    </citation>
    <scope>NUCLEOTIDE SEQUENCE [LARGE SCALE GENOMIC DNA]</scope>
    <source>
        <strain evidence="1 2">JEL800</strain>
    </source>
</reference>
<dbReference type="EMBL" id="MCGO01000023">
    <property type="protein sequence ID" value="ORY44076.1"/>
    <property type="molecule type" value="Genomic_DNA"/>
</dbReference>
<evidence type="ECO:0000313" key="2">
    <source>
        <dbReference type="Proteomes" id="UP000193642"/>
    </source>
</evidence>